<proteinExistence type="predicted"/>
<organism evidence="2 3">
    <name type="scientific">Parascedosporium putredinis</name>
    <dbReference type="NCBI Taxonomy" id="1442378"/>
    <lineage>
        <taxon>Eukaryota</taxon>
        <taxon>Fungi</taxon>
        <taxon>Dikarya</taxon>
        <taxon>Ascomycota</taxon>
        <taxon>Pezizomycotina</taxon>
        <taxon>Sordariomycetes</taxon>
        <taxon>Hypocreomycetidae</taxon>
        <taxon>Microascales</taxon>
        <taxon>Microascaceae</taxon>
        <taxon>Parascedosporium</taxon>
    </lineage>
</organism>
<gene>
    <name evidence="2" type="ORF">PPNO1_LOCUS6909</name>
</gene>
<dbReference type="Pfam" id="PF13136">
    <property type="entry name" value="DUF3984"/>
    <property type="match status" value="2"/>
</dbReference>
<dbReference type="OrthoDB" id="5339776at2759"/>
<reference evidence="2" key="1">
    <citation type="submission" date="2022-11" db="EMBL/GenBank/DDBJ databases">
        <authorList>
            <person name="Scott C."/>
            <person name="Bruce N."/>
        </authorList>
    </citation>
    <scope>NUCLEOTIDE SEQUENCE</scope>
</reference>
<comment type="caution">
    <text evidence="2">The sequence shown here is derived from an EMBL/GenBank/DDBJ whole genome shotgun (WGS) entry which is preliminary data.</text>
</comment>
<name>A0A9P1H5T2_9PEZI</name>
<keyword evidence="3" id="KW-1185">Reference proteome</keyword>
<feature type="compositionally biased region" description="Acidic residues" evidence="1">
    <location>
        <begin position="265"/>
        <end position="282"/>
    </location>
</feature>
<feature type="region of interest" description="Disordered" evidence="1">
    <location>
        <begin position="265"/>
        <end position="316"/>
    </location>
</feature>
<dbReference type="AlphaFoldDB" id="A0A9P1H5T2"/>
<protein>
    <submittedName>
        <fullName evidence="2">Uncharacterized protein</fullName>
    </submittedName>
</protein>
<evidence type="ECO:0000256" key="1">
    <source>
        <dbReference type="SAM" id="MobiDB-lite"/>
    </source>
</evidence>
<feature type="region of interest" description="Disordered" evidence="1">
    <location>
        <begin position="1"/>
        <end position="22"/>
    </location>
</feature>
<sequence>MDEAFNQHATRRKNRSSTNLNRLTLAPLTSRLPLDGVDSNTEVHFTQRAERTISYIEGKSAPTTPRLLSRSAARSPTRARFSQMTGTSLTKSKSTTHLALSTTSIQDRVVVSGTASPLRRRKDEQLITEFADRDWLFRTGALMSSEAREFKGQAWLVSRASSTSLVVARDDEDEDILEQQFERDREFASRHSSHRADLDEYFGQSPESNENYAGPDFVNLDERLEALGKEAQDDEAVVRKLVRRGQAGRDSWLANVLGWSLFSVEEDDDESDSGDDTTDADTEGLPTASRTSSARSLDHLTKLREEPIPLLNRTREAGTTLRGCSAWRRE</sequence>
<accession>A0A9P1H5T2</accession>
<evidence type="ECO:0000313" key="2">
    <source>
        <dbReference type="EMBL" id="CAI4217297.1"/>
    </source>
</evidence>
<dbReference type="InterPro" id="IPR025040">
    <property type="entry name" value="DUF3984"/>
</dbReference>
<evidence type="ECO:0000313" key="3">
    <source>
        <dbReference type="Proteomes" id="UP000838763"/>
    </source>
</evidence>
<dbReference type="EMBL" id="CALLCH030000016">
    <property type="protein sequence ID" value="CAI4217297.1"/>
    <property type="molecule type" value="Genomic_DNA"/>
</dbReference>
<feature type="compositionally biased region" description="Basic and acidic residues" evidence="1">
    <location>
        <begin position="296"/>
        <end position="307"/>
    </location>
</feature>
<dbReference type="Proteomes" id="UP000838763">
    <property type="component" value="Unassembled WGS sequence"/>
</dbReference>